<dbReference type="Proteomes" id="UP000821866">
    <property type="component" value="Chromosome 1"/>
</dbReference>
<protein>
    <recommendedName>
        <fullName evidence="2">Phospholipase A2-like domain-containing protein</fullName>
    </recommendedName>
</protein>
<evidence type="ECO:0000313" key="3">
    <source>
        <dbReference type="EMBL" id="KAH8038291.1"/>
    </source>
</evidence>
<feature type="domain" description="Phospholipase A2-like" evidence="2">
    <location>
        <begin position="84"/>
        <end position="118"/>
    </location>
</feature>
<evidence type="ECO:0000313" key="4">
    <source>
        <dbReference type="Proteomes" id="UP000821866"/>
    </source>
</evidence>
<dbReference type="EMBL" id="JABSTU010000001">
    <property type="protein sequence ID" value="KAH8038291.1"/>
    <property type="molecule type" value="Genomic_DNA"/>
</dbReference>
<reference evidence="3" key="2">
    <citation type="submission" date="2021-09" db="EMBL/GenBank/DDBJ databases">
        <authorList>
            <person name="Jia N."/>
            <person name="Wang J."/>
            <person name="Shi W."/>
            <person name="Du L."/>
            <person name="Sun Y."/>
            <person name="Zhan W."/>
            <person name="Jiang J."/>
            <person name="Wang Q."/>
            <person name="Zhang B."/>
            <person name="Ji P."/>
            <person name="Sakyi L.B."/>
            <person name="Cui X."/>
            <person name="Yuan T."/>
            <person name="Jiang B."/>
            <person name="Yang W."/>
            <person name="Lam T.T.-Y."/>
            <person name="Chang Q."/>
            <person name="Ding S."/>
            <person name="Wang X."/>
            <person name="Zhu J."/>
            <person name="Ruan X."/>
            <person name="Zhao L."/>
            <person name="Wei J."/>
            <person name="Que T."/>
            <person name="Du C."/>
            <person name="Cheng J."/>
            <person name="Dai P."/>
            <person name="Han X."/>
            <person name="Huang E."/>
            <person name="Gao Y."/>
            <person name="Liu J."/>
            <person name="Shao H."/>
            <person name="Ye R."/>
            <person name="Li L."/>
            <person name="Wei W."/>
            <person name="Wang X."/>
            <person name="Wang C."/>
            <person name="Huo Q."/>
            <person name="Li W."/>
            <person name="Guo W."/>
            <person name="Chen H."/>
            <person name="Chen S."/>
            <person name="Zhou L."/>
            <person name="Zhou L."/>
            <person name="Ni X."/>
            <person name="Tian J."/>
            <person name="Zhou Y."/>
            <person name="Sheng Y."/>
            <person name="Liu T."/>
            <person name="Pan Y."/>
            <person name="Xia L."/>
            <person name="Li J."/>
            <person name="Zhao F."/>
            <person name="Cao W."/>
        </authorList>
    </citation>
    <scope>NUCLEOTIDE SEQUENCE</scope>
    <source>
        <strain evidence="3">Rmic-2018</strain>
        <tissue evidence="3">Larvae</tissue>
    </source>
</reference>
<gene>
    <name evidence="3" type="ORF">HPB51_000596</name>
</gene>
<name>A0A9J6EUX1_RHIMP</name>
<dbReference type="GO" id="GO:0005198">
    <property type="term" value="F:structural molecule activity"/>
    <property type="evidence" value="ECO:0007669"/>
    <property type="project" value="InterPro"/>
</dbReference>
<evidence type="ECO:0000256" key="1">
    <source>
        <dbReference type="SAM" id="MobiDB-lite"/>
    </source>
</evidence>
<accession>A0A9J6EUX1</accession>
<feature type="compositionally biased region" description="Basic and acidic residues" evidence="1">
    <location>
        <begin position="1"/>
        <end position="24"/>
    </location>
</feature>
<dbReference type="Pfam" id="PF08398">
    <property type="entry name" value="Phospholip_A2_4"/>
    <property type="match status" value="1"/>
</dbReference>
<comment type="caution">
    <text evidence="3">The sequence shown here is derived from an EMBL/GenBank/DDBJ whole genome shotgun (WGS) entry which is preliminary data.</text>
</comment>
<proteinExistence type="predicted"/>
<organism evidence="3 4">
    <name type="scientific">Rhipicephalus microplus</name>
    <name type="common">Cattle tick</name>
    <name type="synonym">Boophilus microplus</name>
    <dbReference type="NCBI Taxonomy" id="6941"/>
    <lineage>
        <taxon>Eukaryota</taxon>
        <taxon>Metazoa</taxon>
        <taxon>Ecdysozoa</taxon>
        <taxon>Arthropoda</taxon>
        <taxon>Chelicerata</taxon>
        <taxon>Arachnida</taxon>
        <taxon>Acari</taxon>
        <taxon>Parasitiformes</taxon>
        <taxon>Ixodida</taxon>
        <taxon>Ixodoidea</taxon>
        <taxon>Ixodidae</taxon>
        <taxon>Rhipicephalinae</taxon>
        <taxon>Rhipicephalus</taxon>
        <taxon>Boophilus</taxon>
    </lineage>
</organism>
<keyword evidence="4" id="KW-1185">Reference proteome</keyword>
<reference evidence="3" key="1">
    <citation type="journal article" date="2020" name="Cell">
        <title>Large-Scale Comparative Analyses of Tick Genomes Elucidate Their Genetic Diversity and Vector Capacities.</title>
        <authorList>
            <consortium name="Tick Genome and Microbiome Consortium (TIGMIC)"/>
            <person name="Jia N."/>
            <person name="Wang J."/>
            <person name="Shi W."/>
            <person name="Du L."/>
            <person name="Sun Y."/>
            <person name="Zhan W."/>
            <person name="Jiang J.F."/>
            <person name="Wang Q."/>
            <person name="Zhang B."/>
            <person name="Ji P."/>
            <person name="Bell-Sakyi L."/>
            <person name="Cui X.M."/>
            <person name="Yuan T.T."/>
            <person name="Jiang B.G."/>
            <person name="Yang W.F."/>
            <person name="Lam T.T."/>
            <person name="Chang Q.C."/>
            <person name="Ding S.J."/>
            <person name="Wang X.J."/>
            <person name="Zhu J.G."/>
            <person name="Ruan X.D."/>
            <person name="Zhao L."/>
            <person name="Wei J.T."/>
            <person name="Ye R.Z."/>
            <person name="Que T.C."/>
            <person name="Du C.H."/>
            <person name="Zhou Y.H."/>
            <person name="Cheng J.X."/>
            <person name="Dai P.F."/>
            <person name="Guo W.B."/>
            <person name="Han X.H."/>
            <person name="Huang E.J."/>
            <person name="Li L.F."/>
            <person name="Wei W."/>
            <person name="Gao Y.C."/>
            <person name="Liu J.Z."/>
            <person name="Shao H.Z."/>
            <person name="Wang X."/>
            <person name="Wang C.C."/>
            <person name="Yang T.C."/>
            <person name="Huo Q.B."/>
            <person name="Li W."/>
            <person name="Chen H.Y."/>
            <person name="Chen S.E."/>
            <person name="Zhou L.G."/>
            <person name="Ni X.B."/>
            <person name="Tian J.H."/>
            <person name="Sheng Y."/>
            <person name="Liu T."/>
            <person name="Pan Y.S."/>
            <person name="Xia L.Y."/>
            <person name="Li J."/>
            <person name="Zhao F."/>
            <person name="Cao W.C."/>
        </authorList>
    </citation>
    <scope>NUCLEOTIDE SEQUENCE</scope>
    <source>
        <strain evidence="3">Rmic-2018</strain>
    </source>
</reference>
<evidence type="ECO:0000259" key="2">
    <source>
        <dbReference type="Pfam" id="PF08398"/>
    </source>
</evidence>
<feature type="region of interest" description="Disordered" evidence="1">
    <location>
        <begin position="1"/>
        <end position="26"/>
    </location>
</feature>
<sequence length="192" mass="21954">MSSSSRFRDDKAMRVGSKDSELLKQQHRPRINGEDYWFKRDFLDHGFGHSCSVCDRHRFETNLTKVGSVQNEQHRKVVAGRLCHRYLGPTNPLNSEDPVDENDGIAKSHDEAYEKADSKVVQPVNSHMLVCGLSSVEFKHPLETGMRSVRKDVDSVAVKYSADQTISRTPVIVLSNNEVFLDDQAFNHHMWR</sequence>
<dbReference type="InterPro" id="IPR013607">
    <property type="entry name" value="Phospholipase_A2-like"/>
</dbReference>
<dbReference type="AlphaFoldDB" id="A0A9J6EUX1"/>